<dbReference type="Pfam" id="PF00069">
    <property type="entry name" value="Pkinase"/>
    <property type="match status" value="1"/>
</dbReference>
<keyword evidence="4" id="KW-0472">Membrane</keyword>
<dbReference type="InterPro" id="IPR017441">
    <property type="entry name" value="Protein_kinase_ATP_BS"/>
</dbReference>
<comment type="caution">
    <text evidence="6">The sequence shown here is derived from an EMBL/GenBank/DDBJ whole genome shotgun (WGS) entry which is preliminary data.</text>
</comment>
<evidence type="ECO:0000256" key="4">
    <source>
        <dbReference type="SAM" id="Phobius"/>
    </source>
</evidence>
<reference evidence="6 7" key="1">
    <citation type="journal article" date="2011" name="Front. Microbiol.">
        <title>Genomic signatures of strain selection and enhancement in Bacillus atrophaeus var. globigii, a historical biowarfare simulant.</title>
        <authorList>
            <person name="Gibbons H.S."/>
            <person name="Broomall S.M."/>
            <person name="McNew L.A."/>
            <person name="Daligault H."/>
            <person name="Chapman C."/>
            <person name="Bruce D."/>
            <person name="Karavis M."/>
            <person name="Krepps M."/>
            <person name="McGregor P.A."/>
            <person name="Hong C."/>
            <person name="Park K.H."/>
            <person name="Akmal A."/>
            <person name="Feldman A."/>
            <person name="Lin J.S."/>
            <person name="Chang W.E."/>
            <person name="Higgs B.W."/>
            <person name="Demirev P."/>
            <person name="Lindquist J."/>
            <person name="Liem A."/>
            <person name="Fochler E."/>
            <person name="Read T.D."/>
            <person name="Tapia R."/>
            <person name="Johnson S."/>
            <person name="Bishop-Lilly K.A."/>
            <person name="Detter C."/>
            <person name="Han C."/>
            <person name="Sozhamannan S."/>
            <person name="Rosenzweig C.N."/>
            <person name="Skowronski E.W."/>
        </authorList>
    </citation>
    <scope>NUCLEOTIDE SEQUENCE [LARGE SCALE GENOMIC DNA]</scope>
    <source>
        <strain evidence="6 7">TPS4-2</strain>
    </source>
</reference>
<evidence type="ECO:0000256" key="1">
    <source>
        <dbReference type="ARBA" id="ARBA00022741"/>
    </source>
</evidence>
<name>A0A432YRB3_9GAMM</name>
<organism evidence="6 7">
    <name type="scientific">Idiomarina piscisalsi</name>
    <dbReference type="NCBI Taxonomy" id="1096243"/>
    <lineage>
        <taxon>Bacteria</taxon>
        <taxon>Pseudomonadati</taxon>
        <taxon>Pseudomonadota</taxon>
        <taxon>Gammaproteobacteria</taxon>
        <taxon>Alteromonadales</taxon>
        <taxon>Idiomarinaceae</taxon>
        <taxon>Idiomarina</taxon>
    </lineage>
</organism>
<dbReference type="PANTHER" id="PTHR24347">
    <property type="entry name" value="SERINE/THREONINE-PROTEIN KINASE"/>
    <property type="match status" value="1"/>
</dbReference>
<accession>A0A432YRB3</accession>
<dbReference type="PROSITE" id="PS50011">
    <property type="entry name" value="PROTEIN_KINASE_DOM"/>
    <property type="match status" value="1"/>
</dbReference>
<dbReference type="RefSeq" id="WP_126752368.1">
    <property type="nucleotide sequence ID" value="NZ_JBHUMT010000015.1"/>
</dbReference>
<evidence type="ECO:0000313" key="6">
    <source>
        <dbReference type="EMBL" id="RUO64180.1"/>
    </source>
</evidence>
<evidence type="ECO:0000256" key="3">
    <source>
        <dbReference type="PROSITE-ProRule" id="PRU10141"/>
    </source>
</evidence>
<keyword evidence="2 3" id="KW-0067">ATP-binding</keyword>
<dbReference type="PROSITE" id="PS00107">
    <property type="entry name" value="PROTEIN_KINASE_ATP"/>
    <property type="match status" value="1"/>
</dbReference>
<dbReference type="InterPro" id="IPR000719">
    <property type="entry name" value="Prot_kinase_dom"/>
</dbReference>
<protein>
    <submittedName>
        <fullName evidence="6">Serine/threonine protein kinase</fullName>
    </submittedName>
</protein>
<gene>
    <name evidence="6" type="ORF">CWI73_08430</name>
</gene>
<feature type="binding site" evidence="3">
    <location>
        <position position="47"/>
    </location>
    <ligand>
        <name>ATP</name>
        <dbReference type="ChEBI" id="CHEBI:30616"/>
    </ligand>
</feature>
<dbReference type="InterPro" id="IPR011009">
    <property type="entry name" value="Kinase-like_dom_sf"/>
</dbReference>
<proteinExistence type="predicted"/>
<evidence type="ECO:0000256" key="2">
    <source>
        <dbReference type="ARBA" id="ARBA00022840"/>
    </source>
</evidence>
<feature type="domain" description="Protein kinase" evidence="5">
    <location>
        <begin position="18"/>
        <end position="385"/>
    </location>
</feature>
<keyword evidence="6" id="KW-0723">Serine/threonine-protein kinase</keyword>
<dbReference type="Gene3D" id="3.30.200.20">
    <property type="entry name" value="Phosphorylase Kinase, domain 1"/>
    <property type="match status" value="1"/>
</dbReference>
<dbReference type="InterPro" id="IPR008271">
    <property type="entry name" value="Ser/Thr_kinase_AS"/>
</dbReference>
<evidence type="ECO:0000259" key="5">
    <source>
        <dbReference type="PROSITE" id="PS50011"/>
    </source>
</evidence>
<keyword evidence="4" id="KW-1133">Transmembrane helix</keyword>
<evidence type="ECO:0000313" key="7">
    <source>
        <dbReference type="Proteomes" id="UP000288361"/>
    </source>
</evidence>
<dbReference type="SMART" id="SM00220">
    <property type="entry name" value="S_TKc"/>
    <property type="match status" value="1"/>
</dbReference>
<dbReference type="AlphaFoldDB" id="A0A432YRB3"/>
<dbReference type="EMBL" id="PIQA01000006">
    <property type="protein sequence ID" value="RUO64180.1"/>
    <property type="molecule type" value="Genomic_DNA"/>
</dbReference>
<dbReference type="GO" id="GO:0005524">
    <property type="term" value="F:ATP binding"/>
    <property type="evidence" value="ECO:0007669"/>
    <property type="project" value="UniProtKB-UniRule"/>
</dbReference>
<dbReference type="Gene3D" id="1.10.510.10">
    <property type="entry name" value="Transferase(Phosphotransferase) domain 1"/>
    <property type="match status" value="1"/>
</dbReference>
<dbReference type="PROSITE" id="PS00108">
    <property type="entry name" value="PROTEIN_KINASE_ST"/>
    <property type="match status" value="1"/>
</dbReference>
<keyword evidence="6" id="KW-0808">Transferase</keyword>
<sequence length="438" mass="49090">MAISYSRDTFPYPIPERYQCEGLLGYGGSGLVYKAYDGRLQRTVAVKFARSPSLVSRNRLVREARLLSQVSHPSLCRVYDIGEPEVISSSLFLVMEYVEGTRLDKLNKHLSVNDAVEITYQLANALSALHKSGYAHNDVKGHNIILSKQKQSDVPVLVDLSIAENVSRESQQQDIYQVGELLLLLLASMTPDVFLMQPVADKRRLPSGLADIIKKALAVDSYESFTDMSELANTLAKWRAKSYKQRRRLGWATALTASTLILGGLALTAFNKLDTYESIYSAPVHQHSHGQVFAHYTEHLIEDGSWDEAQETAELALSHFDNAISEHGDDFTHHRERIEFLLGLDPIFSDTEYTTRLLNALNNMGAPAKYSRPDAAYHVQAKAYLALAKVNKKQEHLRTRWVEQAWAALSSAQELSSAEHYLPTQKMLEKFQSSGGTD</sequence>
<dbReference type="SUPFAM" id="SSF56112">
    <property type="entry name" value="Protein kinase-like (PK-like)"/>
    <property type="match status" value="1"/>
</dbReference>
<keyword evidence="6" id="KW-0418">Kinase</keyword>
<feature type="transmembrane region" description="Helical" evidence="4">
    <location>
        <begin position="249"/>
        <end position="270"/>
    </location>
</feature>
<keyword evidence="4" id="KW-0812">Transmembrane</keyword>
<keyword evidence="1 3" id="KW-0547">Nucleotide-binding</keyword>
<dbReference type="Proteomes" id="UP000288361">
    <property type="component" value="Unassembled WGS sequence"/>
</dbReference>
<dbReference type="GO" id="GO:0004674">
    <property type="term" value="F:protein serine/threonine kinase activity"/>
    <property type="evidence" value="ECO:0007669"/>
    <property type="project" value="UniProtKB-KW"/>
</dbReference>